<dbReference type="Proteomes" id="UP000800303">
    <property type="component" value="Unassembled WGS sequence"/>
</dbReference>
<organism evidence="2 3">
    <name type="scientific">Saccharibacillus alkalitolerans</name>
    <dbReference type="NCBI Taxonomy" id="2705290"/>
    <lineage>
        <taxon>Bacteria</taxon>
        <taxon>Bacillati</taxon>
        <taxon>Bacillota</taxon>
        <taxon>Bacilli</taxon>
        <taxon>Bacillales</taxon>
        <taxon>Paenibacillaceae</taxon>
        <taxon>Saccharibacillus</taxon>
    </lineage>
</organism>
<dbReference type="PANTHER" id="PTHR33570">
    <property type="entry name" value="4-CARBOXYMUCONOLACTONE DECARBOXYLASE FAMILY PROTEIN"/>
    <property type="match status" value="1"/>
</dbReference>
<feature type="domain" description="Carboxymuconolactone decarboxylase-like" evidence="1">
    <location>
        <begin position="55"/>
        <end position="138"/>
    </location>
</feature>
<name>A0ABX0F2W1_9BACL</name>
<dbReference type="PANTHER" id="PTHR33570:SF9">
    <property type="entry name" value="BLL4600 PROTEIN"/>
    <property type="match status" value="1"/>
</dbReference>
<dbReference type="InterPro" id="IPR052512">
    <property type="entry name" value="4CMD/NDH-1_regulator"/>
</dbReference>
<protein>
    <submittedName>
        <fullName evidence="2">Carboxymuconolactone decarboxylase family protein</fullName>
    </submittedName>
</protein>
<proteinExistence type="predicted"/>
<comment type="caution">
    <text evidence="2">The sequence shown here is derived from an EMBL/GenBank/DDBJ whole genome shotgun (WGS) entry which is preliminary data.</text>
</comment>
<dbReference type="Pfam" id="PF02627">
    <property type="entry name" value="CMD"/>
    <property type="match status" value="1"/>
</dbReference>
<dbReference type="EMBL" id="JAAFGS010000001">
    <property type="protein sequence ID" value="NGZ74284.1"/>
    <property type="molecule type" value="Genomic_DNA"/>
</dbReference>
<dbReference type="InterPro" id="IPR029032">
    <property type="entry name" value="AhpD-like"/>
</dbReference>
<sequence>MIDSPPVWLQEPVQSAAETAKPAAADAPVPFRLAEPKAEHSLKNSAGHAYADISPAFADYTQRVLFGEVWPDPALSLRDRSLITLAALVTAGNDKQLPYHLELAQEHGLSRSELSAVCTHLAFYAGWPRAASALAVLEREWPAT</sequence>
<evidence type="ECO:0000313" key="2">
    <source>
        <dbReference type="EMBL" id="NGZ74284.1"/>
    </source>
</evidence>
<dbReference type="SUPFAM" id="SSF69118">
    <property type="entry name" value="AhpD-like"/>
    <property type="match status" value="1"/>
</dbReference>
<reference evidence="2 3" key="1">
    <citation type="submission" date="2020-01" db="EMBL/GenBank/DDBJ databases">
        <title>Polyphasic characterisation and genomic insights into a novel alkali tolerant bacterium VR-M41.</title>
        <authorList>
            <person name="Vemuluri V.R."/>
        </authorList>
    </citation>
    <scope>NUCLEOTIDE SEQUENCE [LARGE SCALE GENOMIC DNA]</scope>
    <source>
        <strain evidence="2 3">VR-M41</strain>
    </source>
</reference>
<keyword evidence="3" id="KW-1185">Reference proteome</keyword>
<gene>
    <name evidence="2" type="ORF">GYN08_03065</name>
</gene>
<accession>A0ABX0F2W1</accession>
<dbReference type="InterPro" id="IPR003779">
    <property type="entry name" value="CMD-like"/>
</dbReference>
<evidence type="ECO:0000313" key="3">
    <source>
        <dbReference type="Proteomes" id="UP000800303"/>
    </source>
</evidence>
<dbReference type="Gene3D" id="1.20.1290.10">
    <property type="entry name" value="AhpD-like"/>
    <property type="match status" value="1"/>
</dbReference>
<evidence type="ECO:0000259" key="1">
    <source>
        <dbReference type="Pfam" id="PF02627"/>
    </source>
</evidence>